<dbReference type="Pfam" id="PF13902">
    <property type="entry name" value="R3H-assoc"/>
    <property type="match status" value="1"/>
</dbReference>
<keyword evidence="4" id="KW-1185">Reference proteome</keyword>
<dbReference type="PANTHER" id="PTHR32019:SF2">
    <property type="entry name" value="R3H DOMAIN-CONTAINING PROTEIN 4"/>
    <property type="match status" value="1"/>
</dbReference>
<dbReference type="Gene3D" id="3.30.1370.50">
    <property type="entry name" value="R3H-like domain"/>
    <property type="match status" value="1"/>
</dbReference>
<dbReference type="InterPro" id="IPR039629">
    <property type="entry name" value="R3HDM4"/>
</dbReference>
<evidence type="ECO:0000313" key="3">
    <source>
        <dbReference type="EMBL" id="OQV13097.1"/>
    </source>
</evidence>
<feature type="region of interest" description="Disordered" evidence="1">
    <location>
        <begin position="62"/>
        <end position="87"/>
    </location>
</feature>
<evidence type="ECO:0000256" key="1">
    <source>
        <dbReference type="SAM" id="MobiDB-lite"/>
    </source>
</evidence>
<dbReference type="Proteomes" id="UP000192578">
    <property type="component" value="Unassembled WGS sequence"/>
</dbReference>
<protein>
    <recommendedName>
        <fullName evidence="2">R3H-associated N-terminal domain-containing protein</fullName>
    </recommendedName>
</protein>
<dbReference type="PANTHER" id="PTHR32019">
    <property type="entry name" value="R3H DOMAIN-CONTAINING PROTEIN 4"/>
    <property type="match status" value="1"/>
</dbReference>
<dbReference type="OrthoDB" id="75169at2759"/>
<dbReference type="EMBL" id="MTYJ01000130">
    <property type="protein sequence ID" value="OQV13097.1"/>
    <property type="molecule type" value="Genomic_DNA"/>
</dbReference>
<dbReference type="InterPro" id="IPR036867">
    <property type="entry name" value="R3H_dom_sf"/>
</dbReference>
<dbReference type="AlphaFoldDB" id="A0A1W0WD56"/>
<feature type="domain" description="R3H-associated N-terminal" evidence="2">
    <location>
        <begin position="80"/>
        <end position="192"/>
    </location>
</feature>
<dbReference type="SUPFAM" id="SSF82708">
    <property type="entry name" value="R3H domain"/>
    <property type="match status" value="1"/>
</dbReference>
<evidence type="ECO:0000259" key="2">
    <source>
        <dbReference type="Pfam" id="PF13902"/>
    </source>
</evidence>
<evidence type="ECO:0000313" key="4">
    <source>
        <dbReference type="Proteomes" id="UP000192578"/>
    </source>
</evidence>
<comment type="caution">
    <text evidence="3">The sequence shown here is derived from an EMBL/GenBank/DDBJ whole genome shotgun (WGS) entry which is preliminary data.</text>
</comment>
<gene>
    <name evidence="3" type="ORF">BV898_12638</name>
</gene>
<dbReference type="GO" id="GO:0003676">
    <property type="term" value="F:nucleic acid binding"/>
    <property type="evidence" value="ECO:0007669"/>
    <property type="project" value="InterPro"/>
</dbReference>
<accession>A0A1W0WD56</accession>
<reference evidence="4" key="1">
    <citation type="submission" date="2017-01" db="EMBL/GenBank/DDBJ databases">
        <title>Comparative genomics of anhydrobiosis in the tardigrade Hypsibius dujardini.</title>
        <authorList>
            <person name="Yoshida Y."/>
            <person name="Koutsovoulos G."/>
            <person name="Laetsch D."/>
            <person name="Stevens L."/>
            <person name="Kumar S."/>
            <person name="Horikawa D."/>
            <person name="Ishino K."/>
            <person name="Komine S."/>
            <person name="Tomita M."/>
            <person name="Blaxter M."/>
            <person name="Arakawa K."/>
        </authorList>
    </citation>
    <scope>NUCLEOTIDE SEQUENCE [LARGE SCALE GENOMIC DNA]</scope>
    <source>
        <strain evidence="4">Z151</strain>
    </source>
</reference>
<proteinExistence type="predicted"/>
<sequence>MVITGQPRKVDSVENFLQQNALTAAIVVDGDTTDTASIASTFQTDSSSVQGVVIQLRNVRRPRVPRYPNPTDSSTSQKSGKQRMGHRKWRRYQNNIGLLSGIEEESDPDFLTTSLARDIAEENTSAFSELFSNPSKMEIWEKFVRMSEGQQRKILLQVAEDFDRACHGLHDDEEATSADACFRRIDRQLRHLIAHRSPPVDIIEPMEQEIVGFFEEKPSDVLDVEKNDTYYRMIFHAVCQYFGLKSKSVKSRSTCRTEVRNRSKTGTFAEPPLRLSAYLSQHYE</sequence>
<name>A0A1W0WD56_HYPEX</name>
<organism evidence="3 4">
    <name type="scientific">Hypsibius exemplaris</name>
    <name type="common">Freshwater tardigrade</name>
    <dbReference type="NCBI Taxonomy" id="2072580"/>
    <lineage>
        <taxon>Eukaryota</taxon>
        <taxon>Metazoa</taxon>
        <taxon>Ecdysozoa</taxon>
        <taxon>Tardigrada</taxon>
        <taxon>Eutardigrada</taxon>
        <taxon>Parachela</taxon>
        <taxon>Hypsibioidea</taxon>
        <taxon>Hypsibiidae</taxon>
        <taxon>Hypsibius</taxon>
    </lineage>
</organism>
<dbReference type="InterPro" id="IPR025952">
    <property type="entry name" value="R3H-assoc_dom"/>
</dbReference>